<accession>A0ABW7TX09</accession>
<organism evidence="2 3">
    <name type="scientific">Nocardia carnea</name>
    <dbReference type="NCBI Taxonomy" id="37328"/>
    <lineage>
        <taxon>Bacteria</taxon>
        <taxon>Bacillati</taxon>
        <taxon>Actinomycetota</taxon>
        <taxon>Actinomycetes</taxon>
        <taxon>Mycobacteriales</taxon>
        <taxon>Nocardiaceae</taxon>
        <taxon>Nocardia</taxon>
    </lineage>
</organism>
<dbReference type="InterPro" id="IPR052336">
    <property type="entry name" value="MlaD_Phospholipid_Transporter"/>
</dbReference>
<proteinExistence type="predicted"/>
<evidence type="ECO:0000313" key="3">
    <source>
        <dbReference type="Proteomes" id="UP001611263"/>
    </source>
</evidence>
<evidence type="ECO:0000259" key="1">
    <source>
        <dbReference type="Pfam" id="PF02470"/>
    </source>
</evidence>
<gene>
    <name evidence="2" type="ORF">ACH4WX_33005</name>
</gene>
<dbReference type="PANTHER" id="PTHR33371">
    <property type="entry name" value="INTERMEMBRANE PHOSPHOLIPID TRANSPORT SYSTEM BINDING PROTEIN MLAD-RELATED"/>
    <property type="match status" value="1"/>
</dbReference>
<reference evidence="2 3" key="1">
    <citation type="submission" date="2024-10" db="EMBL/GenBank/DDBJ databases">
        <title>The Natural Products Discovery Center: Release of the First 8490 Sequenced Strains for Exploring Actinobacteria Biosynthetic Diversity.</title>
        <authorList>
            <person name="Kalkreuter E."/>
            <person name="Kautsar S.A."/>
            <person name="Yang D."/>
            <person name="Bader C.D."/>
            <person name="Teijaro C.N."/>
            <person name="Fluegel L."/>
            <person name="Davis C.M."/>
            <person name="Simpson J.R."/>
            <person name="Lauterbach L."/>
            <person name="Steele A.D."/>
            <person name="Gui C."/>
            <person name="Meng S."/>
            <person name="Li G."/>
            <person name="Viehrig K."/>
            <person name="Ye F."/>
            <person name="Su P."/>
            <person name="Kiefer A.F."/>
            <person name="Nichols A."/>
            <person name="Cepeda A.J."/>
            <person name="Yan W."/>
            <person name="Fan B."/>
            <person name="Jiang Y."/>
            <person name="Adhikari A."/>
            <person name="Zheng C.-J."/>
            <person name="Schuster L."/>
            <person name="Cowan T.M."/>
            <person name="Smanski M.J."/>
            <person name="Chevrette M.G."/>
            <person name="De Carvalho L.P.S."/>
            <person name="Shen B."/>
        </authorList>
    </citation>
    <scope>NUCLEOTIDE SEQUENCE [LARGE SCALE GENOMIC DNA]</scope>
    <source>
        <strain evidence="2 3">NPDC020568</strain>
    </source>
</reference>
<protein>
    <submittedName>
        <fullName evidence="2">MlaD family protein</fullName>
    </submittedName>
</protein>
<name>A0ABW7TX09_9NOCA</name>
<dbReference type="RefSeq" id="WP_081595883.1">
    <property type="nucleotide sequence ID" value="NZ_JBIRUQ010000021.1"/>
</dbReference>
<comment type="caution">
    <text evidence="2">The sequence shown here is derived from an EMBL/GenBank/DDBJ whole genome shotgun (WGS) entry which is preliminary data.</text>
</comment>
<dbReference type="InterPro" id="IPR003399">
    <property type="entry name" value="Mce/MlaD"/>
</dbReference>
<keyword evidence="3" id="KW-1185">Reference proteome</keyword>
<dbReference type="PROSITE" id="PS51257">
    <property type="entry name" value="PROKAR_LIPOPROTEIN"/>
    <property type="match status" value="1"/>
</dbReference>
<dbReference type="GeneID" id="93508075"/>
<dbReference type="EMBL" id="JBIRUQ010000021">
    <property type="protein sequence ID" value="MFI1465551.1"/>
    <property type="molecule type" value="Genomic_DNA"/>
</dbReference>
<dbReference type="Proteomes" id="UP001611263">
    <property type="component" value="Unassembled WGS sequence"/>
</dbReference>
<feature type="domain" description="Mce/MlaD" evidence="1">
    <location>
        <begin position="44"/>
        <end position="117"/>
    </location>
</feature>
<dbReference type="PANTHER" id="PTHR33371:SF4">
    <property type="entry name" value="INTERMEMBRANE PHOSPHOLIPID TRANSPORT SYSTEM BINDING PROTEIN MLAD"/>
    <property type="match status" value="1"/>
</dbReference>
<evidence type="ECO:0000313" key="2">
    <source>
        <dbReference type="EMBL" id="MFI1465551.1"/>
    </source>
</evidence>
<dbReference type="Pfam" id="PF02470">
    <property type="entry name" value="MlaD"/>
    <property type="match status" value="1"/>
</dbReference>
<sequence>MKSSGIGRALRISTAAAVVAFAVAGCGLGPNDLPSVRSGVHSDYTVTIRFENVMNLPYGADVVLNGLRVGQVQALTATPDGIDVAVGLSETTKVPADAGAIIRQNTLLGDTYIALTPSSDPRPETGFLGPGSIVSLDRTTSPPQLEDTIAVLAYFVNGGSIQKMQDTMATLNQTMPALEDLRRMAATVAVDMSDLAAGTAEIDRLLNGLNDTATAVNDKAEQWQAVFGEQGAYYWHNVARAVVAHISTLLPSVGSIFEGGLWLTPMLNSLAGTAEAGRGIWDDMPATTVRLNNFLRTTLLPFTQNPSVDVTSVSTGNGHELIGDATSILRMLGAVR</sequence>